<evidence type="ECO:0000313" key="1">
    <source>
        <dbReference type="EMBL" id="CEL06330.1"/>
    </source>
</evidence>
<keyword evidence="2" id="KW-1185">Reference proteome</keyword>
<sequence length="257" mass="29086">MLTPECYVGVAKDLYDCGYPADECPPYMVIYETLRTICENQQEILENQKDVDVLLSVLSALPQLREIEMDFCQSIDEPQWVDSYLSFGTAKEVSNILHIRTVTKALQRRSGCTAPLVTIGLSSLEPPHYHFWELPKFPSLSGALELLLKHCTTLRITGNGAALELLARSTVKIRQLILGPINISYIAWQEFLKSNRQTIVSIGFYHTYLVRGSGEILEFSPKLLSDVLPGVAFTTRKSTDHWKMPYWETGWIIQLGS</sequence>
<dbReference type="AlphaFoldDB" id="A0A0U5CAP2"/>
<dbReference type="OrthoDB" id="4396256at2759"/>
<dbReference type="EMBL" id="CDMC01000005">
    <property type="protein sequence ID" value="CEL06330.1"/>
    <property type="molecule type" value="Genomic_DNA"/>
</dbReference>
<dbReference type="Proteomes" id="UP000054771">
    <property type="component" value="Unassembled WGS sequence"/>
</dbReference>
<proteinExistence type="predicted"/>
<accession>A0A0U5CAP2</accession>
<protein>
    <submittedName>
        <fullName evidence="1">Uncharacterized protein</fullName>
    </submittedName>
</protein>
<organism evidence="1 2">
    <name type="scientific">Aspergillus calidoustus</name>
    <dbReference type="NCBI Taxonomy" id="454130"/>
    <lineage>
        <taxon>Eukaryota</taxon>
        <taxon>Fungi</taxon>
        <taxon>Dikarya</taxon>
        <taxon>Ascomycota</taxon>
        <taxon>Pezizomycotina</taxon>
        <taxon>Eurotiomycetes</taxon>
        <taxon>Eurotiomycetidae</taxon>
        <taxon>Eurotiales</taxon>
        <taxon>Aspergillaceae</taxon>
        <taxon>Aspergillus</taxon>
        <taxon>Aspergillus subgen. Nidulantes</taxon>
    </lineage>
</organism>
<reference evidence="2" key="1">
    <citation type="journal article" date="2016" name="Genome Announc.">
        <title>Draft genome sequences of fungus Aspergillus calidoustus.</title>
        <authorList>
            <person name="Horn F."/>
            <person name="Linde J."/>
            <person name="Mattern D.J."/>
            <person name="Walther G."/>
            <person name="Guthke R."/>
            <person name="Scherlach K."/>
            <person name="Martin K."/>
            <person name="Brakhage A.A."/>
            <person name="Petzke L."/>
            <person name="Valiante V."/>
        </authorList>
    </citation>
    <scope>NUCLEOTIDE SEQUENCE [LARGE SCALE GENOMIC DNA]</scope>
    <source>
        <strain evidence="2">SF006504</strain>
    </source>
</reference>
<dbReference type="STRING" id="454130.A0A0U5CAP2"/>
<dbReference type="OMA" id="ADECPPY"/>
<evidence type="ECO:0000313" key="2">
    <source>
        <dbReference type="Proteomes" id="UP000054771"/>
    </source>
</evidence>
<gene>
    <name evidence="1" type="ORF">ASPCAL07436</name>
</gene>
<name>A0A0U5CAP2_ASPCI</name>